<dbReference type="PANTHER" id="PTHR13738">
    <property type="entry name" value="TROPONIN I"/>
    <property type="match status" value="1"/>
</dbReference>
<evidence type="ECO:0000256" key="4">
    <source>
        <dbReference type="ARBA" id="ARBA00022490"/>
    </source>
</evidence>
<gene>
    <name evidence="10" type="primary">LOC103718439</name>
</gene>
<dbReference type="OrthoDB" id="681218at2759"/>
<evidence type="ECO:0000313" key="10">
    <source>
        <dbReference type="RefSeq" id="XP_008805487.3"/>
    </source>
</evidence>
<evidence type="ECO:0000256" key="6">
    <source>
        <dbReference type="ARBA" id="ARBA00023242"/>
    </source>
</evidence>
<dbReference type="RefSeq" id="XP_008805487.3">
    <property type="nucleotide sequence ID" value="XM_008807265.4"/>
</dbReference>
<comment type="similarity">
    <text evidence="3">Belongs to the INCENP family.</text>
</comment>
<keyword evidence="9" id="KW-1185">Reference proteome</keyword>
<feature type="compositionally biased region" description="Basic and acidic residues" evidence="7">
    <location>
        <begin position="1586"/>
        <end position="1603"/>
    </location>
</feature>
<accession>A0A8B7CT54</accession>
<feature type="compositionally biased region" description="Basic and acidic residues" evidence="7">
    <location>
        <begin position="1539"/>
        <end position="1579"/>
    </location>
</feature>
<dbReference type="InterPro" id="IPR005635">
    <property type="entry name" value="Inner_centromere_prot_ARK-bd"/>
</dbReference>
<evidence type="ECO:0000313" key="9">
    <source>
        <dbReference type="Proteomes" id="UP000228380"/>
    </source>
</evidence>
<protein>
    <submittedName>
        <fullName evidence="10">Uncharacterized protein LOC103718439</fullName>
    </submittedName>
</protein>
<dbReference type="KEGG" id="pda:103718439"/>
<keyword evidence="4" id="KW-0963">Cytoplasm</keyword>
<dbReference type="GO" id="GO:0005634">
    <property type="term" value="C:nucleus"/>
    <property type="evidence" value="ECO:0007669"/>
    <property type="project" value="UniProtKB-SubCell"/>
</dbReference>
<evidence type="ECO:0000259" key="8">
    <source>
        <dbReference type="Pfam" id="PF03941"/>
    </source>
</evidence>
<dbReference type="InterPro" id="IPR050875">
    <property type="entry name" value="Troponin_I"/>
</dbReference>
<dbReference type="GO" id="GO:0005819">
    <property type="term" value="C:spindle"/>
    <property type="evidence" value="ECO:0007669"/>
    <property type="project" value="UniProtKB-SubCell"/>
</dbReference>
<feature type="region of interest" description="Disordered" evidence="7">
    <location>
        <begin position="1292"/>
        <end position="1311"/>
    </location>
</feature>
<proteinExistence type="inferred from homology"/>
<feature type="compositionally biased region" description="Basic and acidic residues" evidence="7">
    <location>
        <begin position="1407"/>
        <end position="1429"/>
    </location>
</feature>
<evidence type="ECO:0000256" key="7">
    <source>
        <dbReference type="SAM" id="MobiDB-lite"/>
    </source>
</evidence>
<feature type="region of interest" description="Disordered" evidence="7">
    <location>
        <begin position="1475"/>
        <end position="1628"/>
    </location>
</feature>
<dbReference type="GeneID" id="103718439"/>
<feature type="region of interest" description="Disordered" evidence="7">
    <location>
        <begin position="216"/>
        <end position="235"/>
    </location>
</feature>
<feature type="region of interest" description="Disordered" evidence="7">
    <location>
        <begin position="1398"/>
        <end position="1431"/>
    </location>
</feature>
<comment type="subcellular location">
    <subcellularLocation>
        <location evidence="2">Cytoplasm</location>
        <location evidence="2">Cytoskeleton</location>
        <location evidence="2">Spindle</location>
    </subcellularLocation>
    <subcellularLocation>
        <location evidence="1">Nucleus</location>
    </subcellularLocation>
</comment>
<feature type="compositionally biased region" description="Basic and acidic residues" evidence="7">
    <location>
        <begin position="1475"/>
        <end position="1532"/>
    </location>
</feature>
<reference evidence="10" key="1">
    <citation type="submission" date="2025-08" db="UniProtKB">
        <authorList>
            <consortium name="RefSeq"/>
        </authorList>
    </citation>
    <scope>IDENTIFICATION</scope>
    <source>
        <tissue evidence="10">Young leaves</tissue>
    </source>
</reference>
<dbReference type="Proteomes" id="UP000228380">
    <property type="component" value="Unplaced"/>
</dbReference>
<organism evidence="9 10">
    <name type="scientific">Phoenix dactylifera</name>
    <name type="common">Date palm</name>
    <dbReference type="NCBI Taxonomy" id="42345"/>
    <lineage>
        <taxon>Eukaryota</taxon>
        <taxon>Viridiplantae</taxon>
        <taxon>Streptophyta</taxon>
        <taxon>Embryophyta</taxon>
        <taxon>Tracheophyta</taxon>
        <taxon>Spermatophyta</taxon>
        <taxon>Magnoliopsida</taxon>
        <taxon>Liliopsida</taxon>
        <taxon>Arecaceae</taxon>
        <taxon>Coryphoideae</taxon>
        <taxon>Phoeniceae</taxon>
        <taxon>Phoenix</taxon>
    </lineage>
</organism>
<keyword evidence="5" id="KW-0206">Cytoskeleton</keyword>
<evidence type="ECO:0000256" key="2">
    <source>
        <dbReference type="ARBA" id="ARBA00004186"/>
    </source>
</evidence>
<sequence length="1710" mass="190636">MSTMEHLFMQIFERKNWIEGQLRQQIDSYGQSLAYNVLADGGHPPPWLWTMKPAAPGCPDSNGILFPLPRTTTPSTNNNNLYTLPTLKGANVSQPSSLFNEMCVSNQNFFTEPIDEVVPDNFLENIERDSDMIGLKDVEANAEFDPLARIQHSRSRQRDLENHLSKKAKITSFGDESTMDQYTGRMTRSRVASLKPDSIKETSVMNLLAFDNVDGGRATRSRRASQKPDSLHKLSKPAKPLIPVEFGTQKASEDQMGFWPATYGNIDTLEGNNVDDAVAPQRCVRQAAVKGLASDASSPVNSGLRMACTAAPDLSQTHFLVEPKKLLFDGIEVCGSNDNPVTAFEKENQEYSEVTLSKMEAMQSLKEDQFSRDFMKAHCSLACREPQDDVLHTGEVLQRTEAAGRVSEGCANKSLKLVEVDDSECHSLPSSCNKHSQTPARLPVKPTHWISNNELTLPSSMSDSISNCNTKFSGQPRVQHDCSSENSSGDLGKHNLEERFSVPLIDVRTIMVASRLSETNSSAESKDHLLDTMKQINLDRNSIASLGKETKGGNFENDIKLDAVQSVKEESSHRSLKTAHVSPANVQIQEEVVLSALEDVRTDESKRVSGEVCEEISELLVTVKPKCNPQFIYCDDIPSHISAMSALEAMPRSNVSENHSIGKPVQCPTDENCERMLIKETNGSSIKPTDPLLSDGPELLFSEADGMCIEAEKADTSAVQLGNRSFATPASISGAAENHDVEVECQHPSRCSTICDKIMGSCRSNDSVLVSSNKIGEFFSPQEAVVNADIRNIKEKLAVRKMPNTAEAHRNSSSLDKNFASCRANAISVPCPEKNSMQLETIKGDIYAGAKNVAEKTVIQHVQTPNNIEAHIAAPEAHYSLRSSSSQKKKLDSFRLIGTNAASSSKQSRKIVARACESSWPKGRKLEGQLNNILATSPRMRFKPPLHVHKGSVCRSKMSSENALGDGMELQSSPLPSDLKSEIANAALESPLEVLQISKKLCVREDGSCLKAEEGIMMAPLQIEHRQGVSFHDLMDEISGTCLANKVGVSELSDFKLKEHCISEDNHDLMHSRSTLSHKITKSPGYHVEPTEETNMNDTERSLYAYDMADCDETMPEFEGFSIGVPSTIEDSVFYNSDLQSLAGEQDSVLEQLCSSRNLVTPRSRPSTKYKINRLPDVYRSLPAGTLEHIESSNPLHFNDVDMKQFKESDDEKIYGLFGNLELEYDGSFNGKSHSHSMPSTSARFGWLAGKPPLTPPVEKSCQRKVSGRSYASSETVGSNPELVCFRIDENTSTTKENENPDELDMSKERVGSREIKVSTDRKALLDITAVYQNAPTLASVSEKFAERVNLQSVNAESYSGTRNSVCMIVGNACARKPKIVDKENHSLLVNGNRVQKAAESINSRSSKPEISRKAGDRNKSRPQLEKGYKPSNIVSNISSFIPLVQQKQQAATAKGKKEIKVKALEAAEAAKRLEEKKQNEREMRKAAARLERARLEQEKELKQKQKEEERKKKEAEVAARKRQREEEERREKERKRRCIEEARKLQREQEEKLRAEKDERELWRKAADEKERRKKETMEQANHQSKSEKEGEIAGCRKDAELKPSTTEVVVREGIHGNNSFAGPDSSKELKDLEKLYEISPYKDSEVEDDDAEEEIRRRKKYIPSWARRECLDQILLSNQRQDPTEIFCRKSSFDLNEVLLPRILRLPS</sequence>
<name>A0A8B7CT54_PHODC</name>
<dbReference type="PANTHER" id="PTHR13738:SF1">
    <property type="entry name" value="TROPONIN I"/>
    <property type="match status" value="1"/>
</dbReference>
<evidence type="ECO:0000256" key="1">
    <source>
        <dbReference type="ARBA" id="ARBA00004123"/>
    </source>
</evidence>
<evidence type="ECO:0000256" key="3">
    <source>
        <dbReference type="ARBA" id="ARBA00010042"/>
    </source>
</evidence>
<evidence type="ECO:0000256" key="5">
    <source>
        <dbReference type="ARBA" id="ARBA00023212"/>
    </source>
</evidence>
<dbReference type="Pfam" id="PF03941">
    <property type="entry name" value="INCENP_ARK-bind"/>
    <property type="match status" value="1"/>
</dbReference>
<feature type="domain" description="Inner centromere protein ARK-binding" evidence="8">
    <location>
        <begin position="1646"/>
        <end position="1700"/>
    </location>
</feature>
<keyword evidence="6" id="KW-0539">Nucleus</keyword>